<accession>A0A395J5E1</accession>
<sequence length="586" mass="63810">MSRARKFAHLEEIIVQYSCHVIPQHSGFGSTAEDFVNITRSKLEARGGNEYRRATAEPSPSIATTSTQLVPVLVPSDSTYSTTRISPASSTISSATVPSTAAGSSYLTPKEITTIAESTLPSVTHLTPSSSQSVEATYPTPETSTSVRATYLTPDTDTSTPIAPFAPDSTYLSPGTGSVATTDGTYMIPNPTIASFSTSAPGMVIPNSKTTTPSPVVVPITSDYVSTITVPPSSISNTGHPPVLVPVTSNYISTITVPPHSNPNNAPSPIVAADDNSALKDDRSRIAVQNYTSLLLHEAEITQVSQSSALLRSKRREDLKKTFLSKIWEKIKIRLINIGGFCLLCGILAVVAVYYQTDANTGFNRFMNSQGFGVRFLMTVLGTGTNLLWSRIDEDLRKMNLYHQLLGFNAKPQNSILAPVHMSPYSALIPSLRRKHYLVSWISFCSILSEFLPITLANIPYSNTETRLVLLACFYLAMGILSFMIIGVVILLFRPNHDMKRLPKRLCTIAARLEYLAPAGEADDSSLLRGIEGLALLGREDRDAKIIARGKLYSMGIGEDGKLRIDEDERILGEWREQNNRNEGDV</sequence>
<dbReference type="PANTHER" id="PTHR37544">
    <property type="entry name" value="SPRAY-RELATED"/>
    <property type="match status" value="1"/>
</dbReference>
<feature type="transmembrane region" description="Helical" evidence="2">
    <location>
        <begin position="367"/>
        <end position="389"/>
    </location>
</feature>
<proteinExistence type="predicted"/>
<organism evidence="3 4">
    <name type="scientific">Monilinia fructigena</name>
    <dbReference type="NCBI Taxonomy" id="38457"/>
    <lineage>
        <taxon>Eukaryota</taxon>
        <taxon>Fungi</taxon>
        <taxon>Dikarya</taxon>
        <taxon>Ascomycota</taxon>
        <taxon>Pezizomycotina</taxon>
        <taxon>Leotiomycetes</taxon>
        <taxon>Helotiales</taxon>
        <taxon>Sclerotiniaceae</taxon>
        <taxon>Monilinia</taxon>
    </lineage>
</organism>
<dbReference type="Pfam" id="PF11915">
    <property type="entry name" value="DUF3433"/>
    <property type="match status" value="1"/>
</dbReference>
<feature type="region of interest" description="Disordered" evidence="1">
    <location>
        <begin position="119"/>
        <end position="176"/>
    </location>
</feature>
<feature type="region of interest" description="Disordered" evidence="1">
    <location>
        <begin position="80"/>
        <end position="103"/>
    </location>
</feature>
<dbReference type="EMBL" id="QKRW01000003">
    <property type="protein sequence ID" value="RAL67670.1"/>
    <property type="molecule type" value="Genomic_DNA"/>
</dbReference>
<evidence type="ECO:0000256" key="1">
    <source>
        <dbReference type="SAM" id="MobiDB-lite"/>
    </source>
</evidence>
<feature type="transmembrane region" description="Helical" evidence="2">
    <location>
        <begin position="468"/>
        <end position="493"/>
    </location>
</feature>
<evidence type="ECO:0000313" key="4">
    <source>
        <dbReference type="Proteomes" id="UP000249056"/>
    </source>
</evidence>
<dbReference type="PANTHER" id="PTHR37544:SF1">
    <property type="entry name" value="PHOSPHORIBOSYLAMINOIMIDAZOLE-SUCCINOCARBOXAMIDE SYNTHASE"/>
    <property type="match status" value="1"/>
</dbReference>
<keyword evidence="2" id="KW-1133">Transmembrane helix</keyword>
<keyword evidence="2" id="KW-0812">Transmembrane</keyword>
<dbReference type="InterPro" id="IPR021840">
    <property type="entry name" value="DUF3433"/>
</dbReference>
<feature type="transmembrane region" description="Helical" evidence="2">
    <location>
        <begin position="335"/>
        <end position="355"/>
    </location>
</feature>
<keyword evidence="4" id="KW-1185">Reference proteome</keyword>
<protein>
    <submittedName>
        <fullName evidence="3">Uncharacterized protein</fullName>
    </submittedName>
</protein>
<gene>
    <name evidence="3" type="ORF">DID88_008414</name>
</gene>
<comment type="caution">
    <text evidence="3">The sequence shown here is derived from an EMBL/GenBank/DDBJ whole genome shotgun (WGS) entry which is preliminary data.</text>
</comment>
<feature type="compositionally biased region" description="Polar residues" evidence="1">
    <location>
        <begin position="119"/>
        <end position="161"/>
    </location>
</feature>
<dbReference type="OrthoDB" id="3561495at2759"/>
<keyword evidence="2" id="KW-0472">Membrane</keyword>
<feature type="compositionally biased region" description="Low complexity" evidence="1">
    <location>
        <begin position="81"/>
        <end position="102"/>
    </location>
</feature>
<dbReference type="AlphaFoldDB" id="A0A395J5E1"/>
<reference evidence="3 4" key="1">
    <citation type="submission" date="2018-06" db="EMBL/GenBank/DDBJ databases">
        <title>Genome Sequence of the Brown Rot Fungal Pathogen Monilinia fructigena.</title>
        <authorList>
            <person name="Landi L."/>
            <person name="De Miccolis Angelini R.M."/>
            <person name="Pollastro S."/>
            <person name="Abate D."/>
            <person name="Faretra F."/>
            <person name="Romanazzi G."/>
        </authorList>
    </citation>
    <scope>NUCLEOTIDE SEQUENCE [LARGE SCALE GENOMIC DNA]</scope>
    <source>
        <strain evidence="3 4">Mfrg269</strain>
    </source>
</reference>
<evidence type="ECO:0000313" key="3">
    <source>
        <dbReference type="EMBL" id="RAL67670.1"/>
    </source>
</evidence>
<evidence type="ECO:0000256" key="2">
    <source>
        <dbReference type="SAM" id="Phobius"/>
    </source>
</evidence>
<name>A0A395J5E1_9HELO</name>
<feature type="transmembrane region" description="Helical" evidence="2">
    <location>
        <begin position="437"/>
        <end position="456"/>
    </location>
</feature>
<dbReference type="Proteomes" id="UP000249056">
    <property type="component" value="Unassembled WGS sequence"/>
</dbReference>